<evidence type="ECO:0000256" key="1">
    <source>
        <dbReference type="SAM" id="SignalP"/>
    </source>
</evidence>
<dbReference type="GO" id="GO:0046872">
    <property type="term" value="F:metal ion binding"/>
    <property type="evidence" value="ECO:0007669"/>
    <property type="project" value="InterPro"/>
</dbReference>
<feature type="non-terminal residue" evidence="2">
    <location>
        <position position="98"/>
    </location>
</feature>
<dbReference type="AlphaFoldDB" id="A0A176RTY8"/>
<accession>A0A176RTY8</accession>
<protein>
    <submittedName>
        <fullName evidence="2">Peptidase M16 domain-containing protein</fullName>
    </submittedName>
</protein>
<evidence type="ECO:0000313" key="2">
    <source>
        <dbReference type="EMBL" id="OAD19209.1"/>
    </source>
</evidence>
<evidence type="ECO:0000313" key="3">
    <source>
        <dbReference type="Proteomes" id="UP000076962"/>
    </source>
</evidence>
<dbReference type="Gene3D" id="3.30.830.10">
    <property type="entry name" value="Metalloenzyme, LuxS/M16 peptidase-like"/>
    <property type="match status" value="1"/>
</dbReference>
<feature type="chain" id="PRO_5008048917" evidence="1">
    <location>
        <begin position="22"/>
        <end position="98"/>
    </location>
</feature>
<feature type="signal peptide" evidence="1">
    <location>
        <begin position="1"/>
        <end position="21"/>
    </location>
</feature>
<keyword evidence="3" id="KW-1185">Reference proteome</keyword>
<gene>
    <name evidence="2" type="ORF">THIOM_005172</name>
</gene>
<dbReference type="Proteomes" id="UP000076962">
    <property type="component" value="Unassembled WGS sequence"/>
</dbReference>
<proteinExistence type="predicted"/>
<dbReference type="SUPFAM" id="SSF63411">
    <property type="entry name" value="LuxS/MPP-like metallohydrolase"/>
    <property type="match status" value="1"/>
</dbReference>
<dbReference type="InterPro" id="IPR011249">
    <property type="entry name" value="Metalloenz_LuxS/M16"/>
</dbReference>
<keyword evidence="1" id="KW-0732">Signal</keyword>
<reference evidence="2 3" key="1">
    <citation type="submission" date="2016-05" db="EMBL/GenBank/DDBJ databases">
        <title>Single-cell genome of chain-forming Candidatus Thiomargarita nelsonii and comparison to other large sulfur-oxidizing bacteria.</title>
        <authorList>
            <person name="Winkel M."/>
            <person name="Salman V."/>
            <person name="Woyke T."/>
            <person name="Schulz-Vogt H."/>
            <person name="Richter M."/>
            <person name="Flood B."/>
            <person name="Bailey J."/>
            <person name="Amann R."/>
            <person name="Mussmann M."/>
        </authorList>
    </citation>
    <scope>NUCLEOTIDE SEQUENCE [LARGE SCALE GENOMIC DNA]</scope>
    <source>
        <strain evidence="2 3">THI036</strain>
    </source>
</reference>
<name>A0A176RTY8_9GAMM</name>
<dbReference type="EMBL" id="LUTY01002898">
    <property type="protein sequence ID" value="OAD19209.1"/>
    <property type="molecule type" value="Genomic_DNA"/>
</dbReference>
<sequence>MKSFLSKACLLLLLLSSSTFAIPTIQHWQTDNGARVYFVPAPDLPMVDIEIVFDAGSARDGDKPGLAMLSNGLLTEGAGGYSADQIAEHFENLGAEIS</sequence>
<comment type="caution">
    <text evidence="2">The sequence shown here is derived from an EMBL/GenBank/DDBJ whole genome shotgun (WGS) entry which is preliminary data.</text>
</comment>
<organism evidence="2 3">
    <name type="scientific">Candidatus Thiomargarita nelsonii</name>
    <dbReference type="NCBI Taxonomy" id="1003181"/>
    <lineage>
        <taxon>Bacteria</taxon>
        <taxon>Pseudomonadati</taxon>
        <taxon>Pseudomonadota</taxon>
        <taxon>Gammaproteobacteria</taxon>
        <taxon>Thiotrichales</taxon>
        <taxon>Thiotrichaceae</taxon>
        <taxon>Thiomargarita</taxon>
    </lineage>
</organism>